<protein>
    <submittedName>
        <fullName evidence="3">Uncharacterized protein</fullName>
    </submittedName>
</protein>
<keyword evidence="2" id="KW-0812">Transmembrane</keyword>
<organism evidence="3 4">
    <name type="scientific">Cytospora mali</name>
    <name type="common">Apple Valsa canker fungus</name>
    <name type="synonym">Valsa mali</name>
    <dbReference type="NCBI Taxonomy" id="578113"/>
    <lineage>
        <taxon>Eukaryota</taxon>
        <taxon>Fungi</taxon>
        <taxon>Dikarya</taxon>
        <taxon>Ascomycota</taxon>
        <taxon>Pezizomycotina</taxon>
        <taxon>Sordariomycetes</taxon>
        <taxon>Sordariomycetidae</taxon>
        <taxon>Diaporthales</taxon>
        <taxon>Cytosporaceae</taxon>
        <taxon>Cytospora</taxon>
    </lineage>
</organism>
<evidence type="ECO:0000256" key="1">
    <source>
        <dbReference type="SAM" id="MobiDB-lite"/>
    </source>
</evidence>
<evidence type="ECO:0000313" key="3">
    <source>
        <dbReference type="EMBL" id="KUI64275.1"/>
    </source>
</evidence>
<dbReference type="Proteomes" id="UP000078559">
    <property type="component" value="Unassembled WGS sequence"/>
</dbReference>
<keyword evidence="2" id="KW-1133">Transmembrane helix</keyword>
<sequence>MKTKCSLHRLTEGIKKVIPKSHRAQGLDEQGSDQPSQTKPYTDAKNSGEAEQLNAKEKRSIVTRFFHKLGSLITDGVDKIFDLLFLAAEFLFILYFIYKEGPL</sequence>
<reference evidence="3" key="1">
    <citation type="submission" date="2014-12" db="EMBL/GenBank/DDBJ databases">
        <title>Genome Sequence of Valsa Canker Pathogens Uncovers a Specific Adaption of Colonization on Woody Bark.</title>
        <authorList>
            <person name="Yin Z."/>
            <person name="Liu H."/>
            <person name="Gao X."/>
            <person name="Li Z."/>
            <person name="Song N."/>
            <person name="Ke X."/>
            <person name="Dai Q."/>
            <person name="Wu Y."/>
            <person name="Sun Y."/>
            <person name="Xu J.-R."/>
            <person name="Kang Z.K."/>
            <person name="Wang L."/>
            <person name="Huang L."/>
        </authorList>
    </citation>
    <scope>NUCLEOTIDE SEQUENCE [LARGE SCALE GENOMIC DNA]</scope>
    <source>
        <strain evidence="3">03-8</strain>
    </source>
</reference>
<name>A0A194VK74_CYTMA</name>
<feature type="region of interest" description="Disordered" evidence="1">
    <location>
        <begin position="20"/>
        <end position="55"/>
    </location>
</feature>
<dbReference type="EMBL" id="KN796126">
    <property type="protein sequence ID" value="KUI64275.1"/>
    <property type="molecule type" value="Genomic_DNA"/>
</dbReference>
<proteinExistence type="predicted"/>
<dbReference type="SMR" id="A0A194VK74"/>
<accession>A0A194VK74</accession>
<keyword evidence="4" id="KW-1185">Reference proteome</keyword>
<dbReference type="AlphaFoldDB" id="A0A194VK74"/>
<evidence type="ECO:0000313" key="4">
    <source>
        <dbReference type="Proteomes" id="UP000078559"/>
    </source>
</evidence>
<gene>
    <name evidence="3" type="ORF">VM1G_11078</name>
</gene>
<feature type="transmembrane region" description="Helical" evidence="2">
    <location>
        <begin position="80"/>
        <end position="98"/>
    </location>
</feature>
<evidence type="ECO:0000256" key="2">
    <source>
        <dbReference type="SAM" id="Phobius"/>
    </source>
</evidence>
<keyword evidence="2" id="KW-0472">Membrane</keyword>